<keyword evidence="1" id="KW-0175">Coiled coil</keyword>
<feature type="coiled-coil region" evidence="1">
    <location>
        <begin position="260"/>
        <end position="291"/>
    </location>
</feature>
<dbReference type="KEGG" id="cint:HZF06_06520"/>
<reference evidence="2 3" key="1">
    <citation type="submission" date="2020-07" db="EMBL/GenBank/DDBJ databases">
        <title>Electron transfer.</title>
        <authorList>
            <person name="Huang L."/>
            <person name="Liu X."/>
            <person name="Zhou S."/>
        </authorList>
    </citation>
    <scope>NUCLEOTIDE SEQUENCE [LARGE SCALE GENOMIC DNA]</scope>
    <source>
        <strain evidence="2 3">Lx1</strain>
    </source>
</reference>
<dbReference type="AlphaFoldDB" id="A0A7D6VUB4"/>
<protein>
    <submittedName>
        <fullName evidence="2">Uncharacterized protein</fullName>
    </submittedName>
</protein>
<evidence type="ECO:0000313" key="2">
    <source>
        <dbReference type="EMBL" id="QLY81237.1"/>
    </source>
</evidence>
<proteinExistence type="predicted"/>
<evidence type="ECO:0000313" key="3">
    <source>
        <dbReference type="Proteomes" id="UP000512286"/>
    </source>
</evidence>
<name>A0A7D6VUB4_9CLOT</name>
<accession>A0A7D6VUB4</accession>
<gene>
    <name evidence="2" type="ORF">HZF06_06520</name>
</gene>
<dbReference type="EMBL" id="CP059378">
    <property type="protein sequence ID" value="QLY81237.1"/>
    <property type="molecule type" value="Genomic_DNA"/>
</dbReference>
<evidence type="ECO:0000256" key="1">
    <source>
        <dbReference type="SAM" id="Coils"/>
    </source>
</evidence>
<dbReference type="Proteomes" id="UP000512286">
    <property type="component" value="Chromosome"/>
</dbReference>
<sequence length="356" mass="42433">MKSDEIHSKQKHNENEYIDFETISDEELRKMKGLDLLNPYYKEKFLNKCSKIIVPEKVHAYDDLIKSHEDEMLLRKASDKGNKFRDSDLFMLGSLKPKIRNNIPVIPIEVSDEQIKRAYKIVNTFIKAVKGFNGTAVVERYVKQDNLMISIFGEVYFFTIIEQKEKNRRRNLGRNQEKSIKSFRPMYEKYFNGILEIRLQSSLTTKEKEEDNNELYFIDKPKHKLEDSLGEIFINLRKNANEAKVLKIIKNREETRVLEKRRLEHEIRVKEEKLKEKFKQKQLLIQNIENHMGNWIKSKDLFKYAEDLEKEIHSIDNEKEKEILFLYISLVKEKAESLKSVKEVIDEMKSIYVDSN</sequence>
<dbReference type="RefSeq" id="WP_181602884.1">
    <property type="nucleotide sequence ID" value="NZ_CP059378.1"/>
</dbReference>
<organism evidence="2 3">
    <name type="scientific">Clostridium intestinale</name>
    <dbReference type="NCBI Taxonomy" id="36845"/>
    <lineage>
        <taxon>Bacteria</taxon>
        <taxon>Bacillati</taxon>
        <taxon>Bacillota</taxon>
        <taxon>Clostridia</taxon>
        <taxon>Eubacteriales</taxon>
        <taxon>Clostridiaceae</taxon>
        <taxon>Clostridium</taxon>
    </lineage>
</organism>